<keyword evidence="2 6" id="KW-0812">Transmembrane</keyword>
<evidence type="ECO:0000313" key="7">
    <source>
        <dbReference type="EMBL" id="SDC93670.1"/>
    </source>
</evidence>
<dbReference type="Pfam" id="PF13564">
    <property type="entry name" value="DoxX_2"/>
    <property type="match status" value="1"/>
</dbReference>
<dbReference type="AlphaFoldDB" id="A0A1G6QMP1"/>
<dbReference type="GO" id="GO:0016020">
    <property type="term" value="C:membrane"/>
    <property type="evidence" value="ECO:0007669"/>
    <property type="project" value="UniProtKB-SubCell"/>
</dbReference>
<reference evidence="8" key="1">
    <citation type="submission" date="2016-10" db="EMBL/GenBank/DDBJ databases">
        <authorList>
            <person name="Varghese N."/>
            <person name="Submissions S."/>
        </authorList>
    </citation>
    <scope>NUCLEOTIDE SEQUENCE [LARGE SCALE GENOMIC DNA]</scope>
    <source>
        <strain evidence="8">CGMCC 4.3516</strain>
    </source>
</reference>
<evidence type="ECO:0000256" key="5">
    <source>
        <dbReference type="SAM" id="MobiDB-lite"/>
    </source>
</evidence>
<feature type="transmembrane region" description="Helical" evidence="6">
    <location>
        <begin position="161"/>
        <end position="180"/>
    </location>
</feature>
<name>A0A1G6QMP1_9ACTN</name>
<sequence length="199" mass="21998">MQTPTTETTGPATGAAPRSGRPRTVAYWAVTLVMAYELASGSVWNLIPIEWIEAQLRHLGYPHHFAYLIGVWQVGAVAVVVAPRLALVKEWAYAGCFFLWSGAVVAHLVAGDGVRSWGVPLVFVLVGVASWALRPADRRLPETRLRHRETRTGDWEARPRAWAVPIGILAALYAVSFLTLPAMDDLTREWAVENGWTEE</sequence>
<evidence type="ECO:0000256" key="6">
    <source>
        <dbReference type="SAM" id="Phobius"/>
    </source>
</evidence>
<feature type="transmembrane region" description="Helical" evidence="6">
    <location>
        <begin position="64"/>
        <end position="82"/>
    </location>
</feature>
<dbReference type="Proteomes" id="UP000198949">
    <property type="component" value="Unassembled WGS sequence"/>
</dbReference>
<evidence type="ECO:0000256" key="2">
    <source>
        <dbReference type="ARBA" id="ARBA00022692"/>
    </source>
</evidence>
<dbReference type="InterPro" id="IPR032808">
    <property type="entry name" value="DoxX"/>
</dbReference>
<feature type="transmembrane region" description="Helical" evidence="6">
    <location>
        <begin position="25"/>
        <end position="44"/>
    </location>
</feature>
<comment type="subcellular location">
    <subcellularLocation>
        <location evidence="1">Membrane</location>
        <topology evidence="1">Multi-pass membrane protein</topology>
    </subcellularLocation>
</comment>
<accession>A0A1G6QMP1</accession>
<keyword evidence="4 6" id="KW-0472">Membrane</keyword>
<dbReference type="OrthoDB" id="7960583at2"/>
<evidence type="ECO:0000256" key="3">
    <source>
        <dbReference type="ARBA" id="ARBA00022989"/>
    </source>
</evidence>
<keyword evidence="3 6" id="KW-1133">Transmembrane helix</keyword>
<proteinExistence type="predicted"/>
<evidence type="ECO:0000256" key="4">
    <source>
        <dbReference type="ARBA" id="ARBA00023136"/>
    </source>
</evidence>
<protein>
    <submittedName>
        <fullName evidence="7">DoxX-like family protein</fullName>
    </submittedName>
</protein>
<dbReference type="STRING" id="58114.SAMN05216270_1016"/>
<evidence type="ECO:0000313" key="8">
    <source>
        <dbReference type="Proteomes" id="UP000198949"/>
    </source>
</evidence>
<dbReference type="RefSeq" id="WP_091027119.1">
    <property type="nucleotide sequence ID" value="NZ_FNAD01000001.1"/>
</dbReference>
<evidence type="ECO:0000256" key="1">
    <source>
        <dbReference type="ARBA" id="ARBA00004141"/>
    </source>
</evidence>
<feature type="region of interest" description="Disordered" evidence="5">
    <location>
        <begin position="1"/>
        <end position="20"/>
    </location>
</feature>
<gene>
    <name evidence="7" type="ORF">SAMN05216270_1016</name>
</gene>
<keyword evidence="8" id="KW-1185">Reference proteome</keyword>
<organism evidence="7 8">
    <name type="scientific">Glycomyces harbinensis</name>
    <dbReference type="NCBI Taxonomy" id="58114"/>
    <lineage>
        <taxon>Bacteria</taxon>
        <taxon>Bacillati</taxon>
        <taxon>Actinomycetota</taxon>
        <taxon>Actinomycetes</taxon>
        <taxon>Glycomycetales</taxon>
        <taxon>Glycomycetaceae</taxon>
        <taxon>Glycomyces</taxon>
    </lineage>
</organism>
<feature type="transmembrane region" description="Helical" evidence="6">
    <location>
        <begin position="91"/>
        <end position="111"/>
    </location>
</feature>
<dbReference type="EMBL" id="FNAD01000001">
    <property type="protein sequence ID" value="SDC93670.1"/>
    <property type="molecule type" value="Genomic_DNA"/>
</dbReference>
<feature type="transmembrane region" description="Helical" evidence="6">
    <location>
        <begin position="117"/>
        <end position="136"/>
    </location>
</feature>